<sequence length="221" mass="26612">MMTLEYNEWWSRRVNDNIPRLNLEKARLIEEYLRVVPSELEIIKQDFEKKTSELERKIEQLEEEKVYLKLDVDVQKSEAENLKKRKREVEEDLDSLKTDYKQLYKSMKNDSLGKTSEQWRQEIQEEKARADWWEKKFHDAQAREVNCKKSLNDSQNEKQMLRAWVAELEMALQQHRSRNSVIELRASLSKIENLKEKVEELDTTLQNCENLTFESTDSLRL</sequence>
<proteinExistence type="predicted"/>
<dbReference type="PANTHER" id="PTHR48200">
    <property type="entry name" value="PROTEIN, PUTATIVE-RELATED"/>
    <property type="match status" value="1"/>
</dbReference>
<protein>
    <submittedName>
        <fullName evidence="3">Vimentin-4-like</fullName>
    </submittedName>
</protein>
<keyword evidence="1" id="KW-0175">Coiled coil</keyword>
<evidence type="ECO:0000256" key="1">
    <source>
        <dbReference type="SAM" id="Coils"/>
    </source>
</evidence>
<evidence type="ECO:0000313" key="3">
    <source>
        <dbReference type="RefSeq" id="XP_040937835.1"/>
    </source>
</evidence>
<accession>A0ABM2Z532</accession>
<feature type="coiled-coil region" evidence="1">
    <location>
        <begin position="40"/>
        <end position="136"/>
    </location>
</feature>
<reference evidence="3" key="2">
    <citation type="submission" date="2025-08" db="UniProtKB">
        <authorList>
            <consortium name="RefSeq"/>
        </authorList>
    </citation>
    <scope>IDENTIFICATION</scope>
</reference>
<dbReference type="Proteomes" id="UP000818029">
    <property type="component" value="Chromosome A11"/>
</dbReference>
<dbReference type="GeneID" id="121209923"/>
<gene>
    <name evidence="3" type="primary">LOC121209923</name>
</gene>
<feature type="coiled-coil region" evidence="1">
    <location>
        <begin position="181"/>
        <end position="211"/>
    </location>
</feature>
<reference evidence="2" key="1">
    <citation type="journal article" date="2020" name="Nat. Genet.">
        <title>Genomic diversifications of five Gossypium allopolyploid species and their impact on cotton improvement.</title>
        <authorList>
            <person name="Chen Z.J."/>
            <person name="Sreedasyam A."/>
            <person name="Ando A."/>
            <person name="Song Q."/>
            <person name="De Santiago L.M."/>
            <person name="Hulse-Kemp A.M."/>
            <person name="Ding M."/>
            <person name="Ye W."/>
            <person name="Kirkbride R.C."/>
            <person name="Jenkins J."/>
            <person name="Plott C."/>
            <person name="Lovell J."/>
            <person name="Lin Y.M."/>
            <person name="Vaughn R."/>
            <person name="Liu B."/>
            <person name="Simpson S."/>
            <person name="Scheffler B.E."/>
            <person name="Wen L."/>
            <person name="Saski C.A."/>
            <person name="Grover C.E."/>
            <person name="Hu G."/>
            <person name="Conover J.L."/>
            <person name="Carlson J.W."/>
            <person name="Shu S."/>
            <person name="Boston L.B."/>
            <person name="Williams M."/>
            <person name="Peterson D.G."/>
            <person name="McGee K."/>
            <person name="Jones D.C."/>
            <person name="Wendel J.F."/>
            <person name="Stelly D.M."/>
            <person name="Grimwood J."/>
            <person name="Schmutz J."/>
        </authorList>
    </citation>
    <scope>NUCLEOTIDE SEQUENCE [LARGE SCALE GENOMIC DNA]</scope>
    <source>
        <strain evidence="2">cv. TM-1</strain>
    </source>
</reference>
<evidence type="ECO:0000313" key="2">
    <source>
        <dbReference type="Proteomes" id="UP000818029"/>
    </source>
</evidence>
<dbReference type="PANTHER" id="PTHR48200:SF1">
    <property type="entry name" value="AMINOTRANSFERASE-LIKE PLANT MOBILE DOMAIN-CONTAINING PROTEIN"/>
    <property type="match status" value="1"/>
</dbReference>
<dbReference type="RefSeq" id="XP_040937835.1">
    <property type="nucleotide sequence ID" value="XM_041081901.1"/>
</dbReference>
<organism evidence="2 3">
    <name type="scientific">Gossypium hirsutum</name>
    <name type="common">Upland cotton</name>
    <name type="synonym">Gossypium mexicanum</name>
    <dbReference type="NCBI Taxonomy" id="3635"/>
    <lineage>
        <taxon>Eukaryota</taxon>
        <taxon>Viridiplantae</taxon>
        <taxon>Streptophyta</taxon>
        <taxon>Embryophyta</taxon>
        <taxon>Tracheophyta</taxon>
        <taxon>Spermatophyta</taxon>
        <taxon>Magnoliopsida</taxon>
        <taxon>eudicotyledons</taxon>
        <taxon>Gunneridae</taxon>
        <taxon>Pentapetalae</taxon>
        <taxon>rosids</taxon>
        <taxon>malvids</taxon>
        <taxon>Malvales</taxon>
        <taxon>Malvaceae</taxon>
        <taxon>Malvoideae</taxon>
        <taxon>Gossypium</taxon>
    </lineage>
</organism>
<name>A0ABM2Z532_GOSHI</name>
<keyword evidence="2" id="KW-1185">Reference proteome</keyword>